<protein>
    <recommendedName>
        <fullName evidence="2">Myb-like domain-containing protein</fullName>
    </recommendedName>
</protein>
<feature type="compositionally biased region" description="Low complexity" evidence="1">
    <location>
        <begin position="10"/>
        <end position="21"/>
    </location>
</feature>
<dbReference type="SUPFAM" id="SSF46689">
    <property type="entry name" value="Homeodomain-like"/>
    <property type="match status" value="1"/>
</dbReference>
<organism evidence="3 4">
    <name type="scientific">Fusarium duplospermum</name>
    <dbReference type="NCBI Taxonomy" id="1325734"/>
    <lineage>
        <taxon>Eukaryota</taxon>
        <taxon>Fungi</taxon>
        <taxon>Dikarya</taxon>
        <taxon>Ascomycota</taxon>
        <taxon>Pezizomycotina</taxon>
        <taxon>Sordariomycetes</taxon>
        <taxon>Hypocreomycetidae</taxon>
        <taxon>Hypocreales</taxon>
        <taxon>Nectriaceae</taxon>
        <taxon>Fusarium</taxon>
        <taxon>Fusarium solani species complex</taxon>
    </lineage>
</organism>
<dbReference type="InterPro" id="IPR001005">
    <property type="entry name" value="SANT/Myb"/>
</dbReference>
<dbReference type="PROSITE" id="PS50090">
    <property type="entry name" value="MYB_LIKE"/>
    <property type="match status" value="1"/>
</dbReference>
<evidence type="ECO:0000313" key="4">
    <source>
        <dbReference type="Proteomes" id="UP000288168"/>
    </source>
</evidence>
<gene>
    <name evidence="3" type="ORF">CEP54_015756</name>
</gene>
<evidence type="ECO:0000256" key="1">
    <source>
        <dbReference type="SAM" id="MobiDB-lite"/>
    </source>
</evidence>
<evidence type="ECO:0000259" key="2">
    <source>
        <dbReference type="PROSITE" id="PS50090"/>
    </source>
</evidence>
<dbReference type="EMBL" id="NKCI01000406">
    <property type="protein sequence ID" value="RSL41642.1"/>
    <property type="molecule type" value="Genomic_DNA"/>
</dbReference>
<accession>A0A428NLI5</accession>
<proteinExistence type="predicted"/>
<dbReference type="CDD" id="cd00167">
    <property type="entry name" value="SANT"/>
    <property type="match status" value="1"/>
</dbReference>
<feature type="region of interest" description="Disordered" evidence="1">
    <location>
        <begin position="1"/>
        <end position="22"/>
    </location>
</feature>
<keyword evidence="4" id="KW-1185">Reference proteome</keyword>
<reference evidence="3 4" key="1">
    <citation type="submission" date="2017-06" db="EMBL/GenBank/DDBJ databases">
        <title>Comparative genomic analysis of Ambrosia Fusariam Clade fungi.</title>
        <authorList>
            <person name="Stajich J.E."/>
            <person name="Carrillo J."/>
            <person name="Kijimoto T."/>
            <person name="Eskalen A."/>
            <person name="O'Donnell K."/>
            <person name="Kasson M."/>
        </authorList>
    </citation>
    <scope>NUCLEOTIDE SEQUENCE [LARGE SCALE GENOMIC DNA]</scope>
    <source>
        <strain evidence="3 4">NRRL62584</strain>
    </source>
</reference>
<dbReference type="AlphaFoldDB" id="A0A428NLI5"/>
<dbReference type="Pfam" id="PF13921">
    <property type="entry name" value="Myb_DNA-bind_6"/>
    <property type="match status" value="1"/>
</dbReference>
<dbReference type="Proteomes" id="UP000288168">
    <property type="component" value="Unassembled WGS sequence"/>
</dbReference>
<sequence length="137" mass="15567">MRTSGRDIDSPTPSQATPAPSEANMFLARFEEWPLRDVLLKRITEGGKTTFHLQFDWDYDLCQPRAGRSVSAPKKRSKQPKTSRSAAKSSGARWTSEEDETVRRMKQDGDSWADIQRALPHRSEGTIQVRYSSKLRG</sequence>
<evidence type="ECO:0000313" key="3">
    <source>
        <dbReference type="EMBL" id="RSL41642.1"/>
    </source>
</evidence>
<feature type="domain" description="Myb-like" evidence="2">
    <location>
        <begin position="86"/>
        <end position="135"/>
    </location>
</feature>
<name>A0A428NLI5_9HYPO</name>
<dbReference type="InterPro" id="IPR009057">
    <property type="entry name" value="Homeodomain-like_sf"/>
</dbReference>
<dbReference type="Gene3D" id="1.10.10.60">
    <property type="entry name" value="Homeodomain-like"/>
    <property type="match status" value="1"/>
</dbReference>
<dbReference type="STRING" id="1325734.A0A428NLI5"/>
<dbReference type="OrthoDB" id="5153959at2759"/>
<comment type="caution">
    <text evidence="3">The sequence shown here is derived from an EMBL/GenBank/DDBJ whole genome shotgun (WGS) entry which is preliminary data.</text>
</comment>
<feature type="region of interest" description="Disordered" evidence="1">
    <location>
        <begin position="66"/>
        <end position="111"/>
    </location>
</feature>